<evidence type="ECO:0000256" key="5">
    <source>
        <dbReference type="ARBA" id="ARBA00023180"/>
    </source>
</evidence>
<feature type="compositionally biased region" description="Low complexity" evidence="6">
    <location>
        <begin position="1015"/>
        <end position="1031"/>
    </location>
</feature>
<dbReference type="SUPFAM" id="SSF53649">
    <property type="entry name" value="Alkaline phosphatase-like"/>
    <property type="match status" value="2"/>
</dbReference>
<evidence type="ECO:0000313" key="9">
    <source>
        <dbReference type="EMBL" id="CAH3123487.1"/>
    </source>
</evidence>
<feature type="compositionally biased region" description="Polar residues" evidence="6">
    <location>
        <begin position="882"/>
        <end position="899"/>
    </location>
</feature>
<feature type="compositionally biased region" description="Low complexity" evidence="6">
    <location>
        <begin position="489"/>
        <end position="506"/>
    </location>
</feature>
<keyword evidence="5" id="KW-0325">Glycoprotein</keyword>
<evidence type="ECO:0000259" key="8">
    <source>
        <dbReference type="Pfam" id="PF00884"/>
    </source>
</evidence>
<dbReference type="InterPro" id="IPR024607">
    <property type="entry name" value="Sulfatase_CS"/>
</dbReference>
<dbReference type="Pfam" id="PF00884">
    <property type="entry name" value="Sulfatase"/>
    <property type="match status" value="1"/>
</dbReference>
<feature type="region of interest" description="Disordered" evidence="6">
    <location>
        <begin position="882"/>
        <end position="926"/>
    </location>
</feature>
<name>A0ABN8NWD9_9CNID</name>
<evidence type="ECO:0000256" key="7">
    <source>
        <dbReference type="SAM" id="SignalP"/>
    </source>
</evidence>
<reference evidence="9 10" key="1">
    <citation type="submission" date="2022-05" db="EMBL/GenBank/DDBJ databases">
        <authorList>
            <consortium name="Genoscope - CEA"/>
            <person name="William W."/>
        </authorList>
    </citation>
    <scope>NUCLEOTIDE SEQUENCE [LARGE SCALE GENOMIC DNA]</scope>
</reference>
<feature type="compositionally biased region" description="Polar residues" evidence="6">
    <location>
        <begin position="1048"/>
        <end position="1071"/>
    </location>
</feature>
<organism evidence="9 10">
    <name type="scientific">Porites lobata</name>
    <dbReference type="NCBI Taxonomy" id="104759"/>
    <lineage>
        <taxon>Eukaryota</taxon>
        <taxon>Metazoa</taxon>
        <taxon>Cnidaria</taxon>
        <taxon>Anthozoa</taxon>
        <taxon>Hexacorallia</taxon>
        <taxon>Scleractinia</taxon>
        <taxon>Fungiina</taxon>
        <taxon>Poritidae</taxon>
        <taxon>Porites</taxon>
    </lineage>
</organism>
<feature type="compositionally biased region" description="Polar residues" evidence="6">
    <location>
        <begin position="1267"/>
        <end position="1287"/>
    </location>
</feature>
<feature type="signal peptide" evidence="7">
    <location>
        <begin position="1"/>
        <end position="19"/>
    </location>
</feature>
<dbReference type="InterPro" id="IPR000917">
    <property type="entry name" value="Sulfatase_N"/>
</dbReference>
<comment type="caution">
    <text evidence="9">The sequence shown here is derived from an EMBL/GenBank/DDBJ whole genome shotgun (WGS) entry which is preliminary data.</text>
</comment>
<feature type="compositionally biased region" description="Basic residues" evidence="6">
    <location>
        <begin position="1106"/>
        <end position="1122"/>
    </location>
</feature>
<feature type="region of interest" description="Disordered" evidence="6">
    <location>
        <begin position="416"/>
        <end position="440"/>
    </location>
</feature>
<dbReference type="CDD" id="cd16147">
    <property type="entry name" value="G6S"/>
    <property type="match status" value="1"/>
</dbReference>
<feature type="compositionally biased region" description="Basic and acidic residues" evidence="6">
    <location>
        <begin position="427"/>
        <end position="440"/>
    </location>
</feature>
<feature type="compositionally biased region" description="Basic and acidic residues" evidence="6">
    <location>
        <begin position="1149"/>
        <end position="1159"/>
    </location>
</feature>
<dbReference type="PROSITE" id="PS00523">
    <property type="entry name" value="SULFATASE_1"/>
    <property type="match status" value="1"/>
</dbReference>
<feature type="region of interest" description="Disordered" evidence="6">
    <location>
        <begin position="480"/>
        <end position="508"/>
    </location>
</feature>
<proteinExistence type="inferred from homology"/>
<comment type="similarity">
    <text evidence="2">Belongs to the sulfatase family.</text>
</comment>
<evidence type="ECO:0000256" key="6">
    <source>
        <dbReference type="SAM" id="MobiDB-lite"/>
    </source>
</evidence>
<dbReference type="EMBL" id="CALNXK010000038">
    <property type="protein sequence ID" value="CAH3123487.1"/>
    <property type="molecule type" value="Genomic_DNA"/>
</dbReference>
<accession>A0ABN8NWD9</accession>
<evidence type="ECO:0000256" key="3">
    <source>
        <dbReference type="ARBA" id="ARBA00022729"/>
    </source>
</evidence>
<keyword evidence="10" id="KW-1185">Reference proteome</keyword>
<evidence type="ECO:0000256" key="2">
    <source>
        <dbReference type="ARBA" id="ARBA00008779"/>
    </source>
</evidence>
<dbReference type="Gene3D" id="3.40.720.10">
    <property type="entry name" value="Alkaline Phosphatase, subunit A"/>
    <property type="match status" value="1"/>
</dbReference>
<evidence type="ECO:0000256" key="1">
    <source>
        <dbReference type="ARBA" id="ARBA00001913"/>
    </source>
</evidence>
<comment type="cofactor">
    <cofactor evidence="1">
        <name>Ca(2+)</name>
        <dbReference type="ChEBI" id="CHEBI:29108"/>
    </cofactor>
</comment>
<feature type="compositionally biased region" description="Basic residues" evidence="6">
    <location>
        <begin position="1077"/>
        <end position="1098"/>
    </location>
</feature>
<feature type="region of interest" description="Disordered" evidence="6">
    <location>
        <begin position="1001"/>
        <end position="1177"/>
    </location>
</feature>
<sequence>MTLNVIIFLAILMCDFTSGARKAMKYNFRRGNGSVRRPNIIFILLDDMDRELGSPDVMKKTQKILRQEGADFVNAFVTTPMCCPSRSSILTGKYAHNHYTFTNNLNCSSPSWRKGPERKSYARYLEQAGYITGHFGKYLNEYDGSWVPVGWKRWEGLQFNSKFYNYVIRHNTYKERRKMSYEEDYFTDFITNRSISFIKRTRATRPESPFLAVISHAAPHGPETPAPQYSTAFPDAQAPRDPNWNFISLDKQWILRQKQPMDAQKTAFVDLLHRRRLQTLLSVDDSVARIFNTLQSLGVENETYIFLSSDHGYHLGQFGLVKGKSMPFESDIRVPFYVRGPTIPKNIRMKEMVMNIDIAPTFLDIAGVTVPKDMDGTSIMKLFRRKKDGRRSKRRMHVVWRDTILIERSRGWRRTKSMMNSGLPSKSKFEGKSLNKTETTKERKTTLLENICNSPKHQSPCKPRQLWECVTVGNRPRLRKCRKSGSVQATTTPTTRPTPSSAPTSPVKMCVCMKPRPGSQGDMSPYNDELLRNELDYLLTKQLRRRSKRSRYSYVSNRPRRSRSEFNARRYYKELARAQRLQNRRARQKMLHRTPITGTKSNANDSLMGPGVQEVVEAKLGKLKEKIWEVRMRLGALRDRRKKLLMISARDRMVEYACPCNPGNSTKPERVTEASVHNSQISPLKRLPKATSRKAEVKQKTKKKKKVKTSLRRTFCSTPGLNCFYQTNDHWKFPPLWTGGDFCFCPNAANNSYWCLRTINSTHNFLYCEFVTHFLEFFDLNQDPYQLYNVIDKVSPAVLSQLHEQLSRMRACRGGHQCNHYHGKKYAHINATSVPLTTPRLMSTSKERPAEITTMITDSGSGVYNNESIAVLGGITTAMPSTTGTSAELSSRPLLSNGASEERRNLSEGIENTTESAETAAFSKASPMTTLAASSKASPMTTLAPTEKEVGQTMATETVQKRQEGSGNHTHDDARVVTYVATSKATESATSVSFGNTVAPTEAEEQRPIPPEPPVIVITTTPSSVSPSTSEDNGKPSQVIAITPKLTDATSTSTKLSRNDSHFTTSAPTAKTESKVRKGTKIRKGKPIVKGGRKKDKNGKKEKPKGVKKSKKSKKKSSKRSKNLTPTGSSVFPEKATKLLSNISNEFNENVRNESEHDTVTQVNIEKPSESVVTSTTSADDLPIVVANNSTHETSSPETTVSTLFPTSLVTLSNEQSTKEVVSKEYSTVKHASKKSTKRRKKGEKDNFKKNKKLRKNIKKSGKELIMNTTTSSSGEGLKLSVNQTAIETESESRRTESGKAEVDEGKSKSPTDNLKKRNRKPSGKRSNRNSKKRSRKPSKRPTLSPSSQGGVTGGGIESPSDP</sequence>
<feature type="chain" id="PRO_5046456861" description="Sulfatase N-terminal domain-containing protein" evidence="7">
    <location>
        <begin position="20"/>
        <end position="1363"/>
    </location>
</feature>
<keyword evidence="3 7" id="KW-0732">Signal</keyword>
<feature type="compositionally biased region" description="Basic residues" evidence="6">
    <location>
        <begin position="1231"/>
        <end position="1242"/>
    </location>
</feature>
<feature type="compositionally biased region" description="Polar residues" evidence="6">
    <location>
        <begin position="1139"/>
        <end position="1148"/>
    </location>
</feature>
<keyword evidence="4" id="KW-0378">Hydrolase</keyword>
<dbReference type="InterPro" id="IPR017850">
    <property type="entry name" value="Alkaline_phosphatase_core_sf"/>
</dbReference>
<feature type="compositionally biased region" description="Basic and acidic residues" evidence="6">
    <location>
        <begin position="1291"/>
        <end position="1316"/>
    </location>
</feature>
<protein>
    <recommendedName>
        <fullName evidence="8">Sulfatase N-terminal domain-containing protein</fullName>
    </recommendedName>
</protein>
<feature type="region of interest" description="Disordered" evidence="6">
    <location>
        <begin position="1214"/>
        <end position="1363"/>
    </location>
</feature>
<feature type="compositionally biased region" description="Basic residues" evidence="6">
    <location>
        <begin position="1250"/>
        <end position="1260"/>
    </location>
</feature>
<evidence type="ECO:0000313" key="10">
    <source>
        <dbReference type="Proteomes" id="UP001159405"/>
    </source>
</evidence>
<dbReference type="Proteomes" id="UP001159405">
    <property type="component" value="Unassembled WGS sequence"/>
</dbReference>
<evidence type="ECO:0000256" key="4">
    <source>
        <dbReference type="ARBA" id="ARBA00022801"/>
    </source>
</evidence>
<feature type="compositionally biased region" description="Basic residues" evidence="6">
    <location>
        <begin position="1317"/>
        <end position="1340"/>
    </location>
</feature>
<dbReference type="PANTHER" id="PTHR43108">
    <property type="entry name" value="N-ACETYLGLUCOSAMINE-6-SULFATASE FAMILY MEMBER"/>
    <property type="match status" value="1"/>
</dbReference>
<dbReference type="PANTHER" id="PTHR43108:SF16">
    <property type="entry name" value="EXTRACELLULAR SULFATASE SULF-1 HOMOLOG"/>
    <property type="match status" value="1"/>
</dbReference>
<gene>
    <name evidence="9" type="ORF">PLOB_00030019</name>
</gene>
<feature type="domain" description="Sulfatase N-terminal" evidence="8">
    <location>
        <begin position="38"/>
        <end position="368"/>
    </location>
</feature>